<dbReference type="InterPro" id="IPR004358">
    <property type="entry name" value="Sig_transdc_His_kin-like_C"/>
</dbReference>
<evidence type="ECO:0000256" key="3">
    <source>
        <dbReference type="ARBA" id="ARBA00012438"/>
    </source>
</evidence>
<sequence>MKRSGVQHRLTRVYLVQLLLISLATVMGVWATANIIEHVLVKQALIKEADHYWGLLEQNPEQPRPNTRHLLGLLTSRSVNDSVPDILSVLPDGYQRVDLAGEKPIVYIESRGEARLYLVFDEQRVSVLAFLFGILPLTGVLLVIYITSFLGWKKSRDLLSPLVQLAERLRHTPVDTPSGARLDLADIQADNDSEVAVLVSALEAYADRLVTFVERERQFTRDASHELRTPLAVFRANLELLQSQVGERPVISRMSDTVEDMEATLETLLMLARTEHVDQTAEPVIVNDMAVNLMERLSPLAERKQIRLQVRQKSLTSVDCPEPALAIVLTNLVRNAINYSGSGAVDIIVLEGAVQVVDSGVGMDQQDLERMLKPFERGNSAEGGHGLGLAIVQRLCERYDWKIMVASAPGKGTQVRVAFN</sequence>
<evidence type="ECO:0000313" key="13">
    <source>
        <dbReference type="Proteomes" id="UP000283734"/>
    </source>
</evidence>
<dbReference type="Gene3D" id="1.10.287.130">
    <property type="match status" value="1"/>
</dbReference>
<keyword evidence="5" id="KW-0808">Transferase</keyword>
<dbReference type="Pfam" id="PF00512">
    <property type="entry name" value="HisKA"/>
    <property type="match status" value="1"/>
</dbReference>
<protein>
    <recommendedName>
        <fullName evidence="3">histidine kinase</fullName>
        <ecNumber evidence="3">2.7.13.3</ecNumber>
    </recommendedName>
</protein>
<dbReference type="SUPFAM" id="SSF47384">
    <property type="entry name" value="Homodimeric domain of signal transducing histidine kinase"/>
    <property type="match status" value="1"/>
</dbReference>
<keyword evidence="9 10" id="KW-0472">Membrane</keyword>
<dbReference type="PANTHER" id="PTHR45436:SF16">
    <property type="entry name" value="HISTIDINE KINASE"/>
    <property type="match status" value="1"/>
</dbReference>
<name>A0A418Y1X1_9GAMM</name>
<comment type="subcellular location">
    <subcellularLocation>
        <location evidence="2">Membrane</location>
    </subcellularLocation>
</comment>
<dbReference type="EMBL" id="QYYA01000001">
    <property type="protein sequence ID" value="RJG19532.1"/>
    <property type="molecule type" value="Genomic_DNA"/>
</dbReference>
<evidence type="ECO:0000256" key="9">
    <source>
        <dbReference type="ARBA" id="ARBA00023136"/>
    </source>
</evidence>
<dbReference type="OrthoDB" id="9121563at2"/>
<dbReference type="RefSeq" id="WP_022984419.1">
    <property type="nucleotide sequence ID" value="NZ_QYYA01000001.1"/>
</dbReference>
<feature type="domain" description="Histidine kinase" evidence="11">
    <location>
        <begin position="222"/>
        <end position="420"/>
    </location>
</feature>
<dbReference type="SUPFAM" id="SSF55874">
    <property type="entry name" value="ATPase domain of HSP90 chaperone/DNA topoisomerase II/histidine kinase"/>
    <property type="match status" value="1"/>
</dbReference>
<feature type="transmembrane region" description="Helical" evidence="10">
    <location>
        <begin position="12"/>
        <end position="33"/>
    </location>
</feature>
<dbReference type="Proteomes" id="UP000283734">
    <property type="component" value="Unassembled WGS sequence"/>
</dbReference>
<dbReference type="InterPro" id="IPR005467">
    <property type="entry name" value="His_kinase_dom"/>
</dbReference>
<dbReference type="SMART" id="SM00388">
    <property type="entry name" value="HisKA"/>
    <property type="match status" value="1"/>
</dbReference>
<evidence type="ECO:0000259" key="11">
    <source>
        <dbReference type="PROSITE" id="PS50109"/>
    </source>
</evidence>
<dbReference type="EC" id="2.7.13.3" evidence="3"/>
<dbReference type="InterPro" id="IPR050428">
    <property type="entry name" value="TCS_sensor_his_kinase"/>
</dbReference>
<evidence type="ECO:0000256" key="10">
    <source>
        <dbReference type="SAM" id="Phobius"/>
    </source>
</evidence>
<dbReference type="PANTHER" id="PTHR45436">
    <property type="entry name" value="SENSOR HISTIDINE KINASE YKOH"/>
    <property type="match status" value="1"/>
</dbReference>
<reference evidence="12 13" key="1">
    <citation type="submission" date="2018-09" db="EMBL/GenBank/DDBJ databases">
        <title>Alcanivorax profundi sp. nov., isolated from 1000 m-depth seawater of the Mariana Trench.</title>
        <authorList>
            <person name="Liu J."/>
        </authorList>
    </citation>
    <scope>NUCLEOTIDE SEQUENCE [LARGE SCALE GENOMIC DNA]</scope>
    <source>
        <strain evidence="12 13">MTEO17</strain>
    </source>
</reference>
<evidence type="ECO:0000256" key="1">
    <source>
        <dbReference type="ARBA" id="ARBA00000085"/>
    </source>
</evidence>
<evidence type="ECO:0000313" key="12">
    <source>
        <dbReference type="EMBL" id="RJG19532.1"/>
    </source>
</evidence>
<dbReference type="PRINTS" id="PR00344">
    <property type="entry name" value="BCTRLSENSOR"/>
</dbReference>
<comment type="caution">
    <text evidence="12">The sequence shown here is derived from an EMBL/GenBank/DDBJ whole genome shotgun (WGS) entry which is preliminary data.</text>
</comment>
<evidence type="ECO:0000256" key="6">
    <source>
        <dbReference type="ARBA" id="ARBA00022692"/>
    </source>
</evidence>
<dbReference type="InterPro" id="IPR003661">
    <property type="entry name" value="HisK_dim/P_dom"/>
</dbReference>
<accession>A0A418Y1X1</accession>
<comment type="catalytic activity">
    <reaction evidence="1">
        <text>ATP + protein L-histidine = ADP + protein N-phospho-L-histidine.</text>
        <dbReference type="EC" id="2.7.13.3"/>
    </reaction>
</comment>
<dbReference type="Gene3D" id="3.30.565.10">
    <property type="entry name" value="Histidine kinase-like ATPase, C-terminal domain"/>
    <property type="match status" value="1"/>
</dbReference>
<evidence type="ECO:0000256" key="5">
    <source>
        <dbReference type="ARBA" id="ARBA00022679"/>
    </source>
</evidence>
<evidence type="ECO:0000256" key="8">
    <source>
        <dbReference type="ARBA" id="ARBA00022989"/>
    </source>
</evidence>
<keyword evidence="4" id="KW-0597">Phosphoprotein</keyword>
<feature type="transmembrane region" description="Helical" evidence="10">
    <location>
        <begin position="127"/>
        <end position="152"/>
    </location>
</feature>
<dbReference type="InterPro" id="IPR036097">
    <property type="entry name" value="HisK_dim/P_sf"/>
</dbReference>
<keyword evidence="6 10" id="KW-0812">Transmembrane</keyword>
<dbReference type="SMART" id="SM00387">
    <property type="entry name" value="HATPase_c"/>
    <property type="match status" value="1"/>
</dbReference>
<dbReference type="CDD" id="cd00082">
    <property type="entry name" value="HisKA"/>
    <property type="match status" value="1"/>
</dbReference>
<dbReference type="GO" id="GO:0005886">
    <property type="term" value="C:plasma membrane"/>
    <property type="evidence" value="ECO:0007669"/>
    <property type="project" value="TreeGrafter"/>
</dbReference>
<keyword evidence="13" id="KW-1185">Reference proteome</keyword>
<dbReference type="InterPro" id="IPR036890">
    <property type="entry name" value="HATPase_C_sf"/>
</dbReference>
<evidence type="ECO:0000256" key="2">
    <source>
        <dbReference type="ARBA" id="ARBA00004370"/>
    </source>
</evidence>
<evidence type="ECO:0000256" key="4">
    <source>
        <dbReference type="ARBA" id="ARBA00022553"/>
    </source>
</evidence>
<dbReference type="Pfam" id="PF02518">
    <property type="entry name" value="HATPase_c"/>
    <property type="match status" value="1"/>
</dbReference>
<keyword evidence="8 10" id="KW-1133">Transmembrane helix</keyword>
<dbReference type="InterPro" id="IPR003594">
    <property type="entry name" value="HATPase_dom"/>
</dbReference>
<dbReference type="AlphaFoldDB" id="A0A418Y1X1"/>
<dbReference type="PROSITE" id="PS50109">
    <property type="entry name" value="HIS_KIN"/>
    <property type="match status" value="1"/>
</dbReference>
<dbReference type="GO" id="GO:0000155">
    <property type="term" value="F:phosphorelay sensor kinase activity"/>
    <property type="evidence" value="ECO:0007669"/>
    <property type="project" value="InterPro"/>
</dbReference>
<organism evidence="12 13">
    <name type="scientific">Alcanivorax profundi</name>
    <dbReference type="NCBI Taxonomy" id="2338368"/>
    <lineage>
        <taxon>Bacteria</taxon>
        <taxon>Pseudomonadati</taxon>
        <taxon>Pseudomonadota</taxon>
        <taxon>Gammaproteobacteria</taxon>
        <taxon>Oceanospirillales</taxon>
        <taxon>Alcanivoracaceae</taxon>
        <taxon>Alcanivorax</taxon>
    </lineage>
</organism>
<proteinExistence type="predicted"/>
<gene>
    <name evidence="12" type="ORF">D4A39_01315</name>
</gene>
<keyword evidence="7 12" id="KW-0418">Kinase</keyword>
<evidence type="ECO:0000256" key="7">
    <source>
        <dbReference type="ARBA" id="ARBA00022777"/>
    </source>
</evidence>